<reference evidence="2" key="1">
    <citation type="journal article" date="2018" name="Genome Res.">
        <title>The genomic architecture and molecular evolution of ant odorant receptors.</title>
        <authorList>
            <person name="McKenzie S.K."/>
            <person name="Kronauer D.J.C."/>
        </authorList>
    </citation>
    <scope>NUCLEOTIDE SEQUENCE [LARGE SCALE GENOMIC DNA]</scope>
    <source>
        <strain evidence="2">Clonal line C1</strain>
    </source>
</reference>
<dbReference type="OrthoDB" id="7551843at2759"/>
<evidence type="ECO:0000313" key="2">
    <source>
        <dbReference type="EMBL" id="RLU27059.1"/>
    </source>
</evidence>
<dbReference type="Proteomes" id="UP000279307">
    <property type="component" value="Chromosome 1"/>
</dbReference>
<sequence>MAAKVLQINLNHSWGAQDLIRHHVLEFSIDICCISELHFVPAGDPSWYSSSNGLAALYWVPTRLRCSGVLVWVTNNFVAVRFGPVTMASVYISPSVSVAVYLNFLDDLRDLVLTTRGELLIYSDFNASSLSWGCWSANRHGELLKELISELDLRLCNVDGSFTCVRARGSSVVDLTLTSPSCSSRLRSWHVLTGVVIIRPPVYHVLPGWPGWWFLLSGSPAWEALSALVPERYGQGIIRRSD</sequence>
<gene>
    <name evidence="2" type="ORF">DMN91_000858</name>
</gene>
<dbReference type="AlphaFoldDB" id="A0A3L8E496"/>
<dbReference type="PANTHER" id="PTHR33273">
    <property type="entry name" value="DOMAIN-CONTAINING PROTEIN, PUTATIVE-RELATED"/>
    <property type="match status" value="1"/>
</dbReference>
<evidence type="ECO:0000259" key="1">
    <source>
        <dbReference type="Pfam" id="PF14529"/>
    </source>
</evidence>
<organism evidence="2">
    <name type="scientific">Ooceraea biroi</name>
    <name type="common">Clonal raider ant</name>
    <name type="synonym">Cerapachys biroi</name>
    <dbReference type="NCBI Taxonomy" id="2015173"/>
    <lineage>
        <taxon>Eukaryota</taxon>
        <taxon>Metazoa</taxon>
        <taxon>Ecdysozoa</taxon>
        <taxon>Arthropoda</taxon>
        <taxon>Hexapoda</taxon>
        <taxon>Insecta</taxon>
        <taxon>Pterygota</taxon>
        <taxon>Neoptera</taxon>
        <taxon>Endopterygota</taxon>
        <taxon>Hymenoptera</taxon>
        <taxon>Apocrita</taxon>
        <taxon>Aculeata</taxon>
        <taxon>Formicoidea</taxon>
        <taxon>Formicidae</taxon>
        <taxon>Dorylinae</taxon>
        <taxon>Ooceraea</taxon>
    </lineage>
</organism>
<reference evidence="2" key="2">
    <citation type="submission" date="2018-07" db="EMBL/GenBank/DDBJ databases">
        <authorList>
            <person name="Mckenzie S.K."/>
            <person name="Kronauer D.J.C."/>
        </authorList>
    </citation>
    <scope>NUCLEOTIDE SEQUENCE</scope>
    <source>
        <strain evidence="2">Clonal line C1</strain>
    </source>
</reference>
<comment type="caution">
    <text evidence="2">The sequence shown here is derived from an EMBL/GenBank/DDBJ whole genome shotgun (WGS) entry which is preliminary data.</text>
</comment>
<feature type="domain" description="Endonuclease/exonuclease/phosphatase" evidence="1">
    <location>
        <begin position="86"/>
        <end position="189"/>
    </location>
</feature>
<dbReference type="PANTHER" id="PTHR33273:SF4">
    <property type="entry name" value="ENDONUCLEASE_EXONUCLEASE_PHOSPHATASE DOMAIN-CONTAINING PROTEIN"/>
    <property type="match status" value="1"/>
</dbReference>
<dbReference type="GO" id="GO:0003824">
    <property type="term" value="F:catalytic activity"/>
    <property type="evidence" value="ECO:0007669"/>
    <property type="project" value="InterPro"/>
</dbReference>
<name>A0A3L8E496_OOCBI</name>
<dbReference type="EMBL" id="QOIP01000001">
    <property type="protein sequence ID" value="RLU27059.1"/>
    <property type="molecule type" value="Genomic_DNA"/>
</dbReference>
<accession>A0A3L8E496</accession>
<proteinExistence type="predicted"/>
<dbReference type="Pfam" id="PF14529">
    <property type="entry name" value="Exo_endo_phos_2"/>
    <property type="match status" value="1"/>
</dbReference>
<dbReference type="SUPFAM" id="SSF56219">
    <property type="entry name" value="DNase I-like"/>
    <property type="match status" value="1"/>
</dbReference>
<dbReference type="Gene3D" id="3.60.10.10">
    <property type="entry name" value="Endonuclease/exonuclease/phosphatase"/>
    <property type="match status" value="1"/>
</dbReference>
<protein>
    <recommendedName>
        <fullName evidence="1">Endonuclease/exonuclease/phosphatase domain-containing protein</fullName>
    </recommendedName>
</protein>
<dbReference type="InterPro" id="IPR036691">
    <property type="entry name" value="Endo/exonu/phosph_ase_sf"/>
</dbReference>
<dbReference type="InterPro" id="IPR005135">
    <property type="entry name" value="Endo/exonuclease/phosphatase"/>
</dbReference>